<reference evidence="7" key="3">
    <citation type="journal article" date="2004" name="Trends Parasitol.">
        <title>The Anopheles gambiae genome: an update.</title>
        <authorList>
            <person name="Mongin E."/>
            <person name="Louis C."/>
            <person name="Holt R.A."/>
            <person name="Birney E."/>
            <person name="Collins F.H."/>
        </authorList>
    </citation>
    <scope>NUCLEOTIDE SEQUENCE</scope>
    <source>
        <strain evidence="7">PEST</strain>
    </source>
</reference>
<gene>
    <name evidence="7" type="ORF">AgaP_AGAP011527</name>
</gene>
<evidence type="ECO:0000256" key="2">
    <source>
        <dbReference type="ARBA" id="ARBA00022737"/>
    </source>
</evidence>
<dbReference type="CDD" id="cd11304">
    <property type="entry name" value="Cadherin_repeat"/>
    <property type="match status" value="2"/>
</dbReference>
<keyword evidence="4" id="KW-0472">Membrane</keyword>
<dbReference type="PaxDb" id="7165-AGAP011527-PA"/>
<evidence type="ECO:0000256" key="5">
    <source>
        <dbReference type="PROSITE-ProRule" id="PRU00043"/>
    </source>
</evidence>
<accession>A0A1W5C9C3</accession>
<dbReference type="AlphaFoldDB" id="A0A1W5C9C3"/>
<dbReference type="SMART" id="SM00112">
    <property type="entry name" value="CA"/>
    <property type="match status" value="2"/>
</dbReference>
<sequence length="180" mass="19966">MAQFCDSKVLATDQDIGENGRVTYSIKPGRGKAKKFRIDPDTGVIYAARTFEIDTEYDLLVRAEDHGVPKRSQQARVVVAVVGVPLESENAPVVKTGDQHVEVTESDAPGYLVTLIQASDADGEQVWYDIVGGDERHEFYIGRDNGNVLLAKYLDWERQREYNITISISDGSTSTVQQIT</sequence>
<evidence type="ECO:0000256" key="4">
    <source>
        <dbReference type="ARBA" id="ARBA00023136"/>
    </source>
</evidence>
<reference evidence="7" key="5">
    <citation type="submission" date="2011-05" db="EMBL/GenBank/DDBJ databases">
        <authorList>
            <consortium name="VectorBase"/>
        </authorList>
    </citation>
    <scope>NUCLEOTIDE SEQUENCE</scope>
    <source>
        <strain evidence="7">PEST</strain>
    </source>
</reference>
<dbReference type="STRING" id="7165.A0A1W5C9C3"/>
<feature type="domain" description="Cadherin" evidence="6">
    <location>
        <begin position="9"/>
        <end position="94"/>
    </location>
</feature>
<dbReference type="PRINTS" id="PR00205">
    <property type="entry name" value="CADHERIN"/>
</dbReference>
<dbReference type="PANTHER" id="PTHR24027:SF438">
    <property type="entry name" value="CADHERIN 23"/>
    <property type="match status" value="1"/>
</dbReference>
<evidence type="ECO:0000313" key="7">
    <source>
        <dbReference type="EMBL" id="EAU77819.2"/>
    </source>
</evidence>
<dbReference type="GO" id="GO:0007156">
    <property type="term" value="P:homophilic cell adhesion via plasma membrane adhesion molecules"/>
    <property type="evidence" value="ECO:0007669"/>
    <property type="project" value="InterPro"/>
</dbReference>
<dbReference type="PANTHER" id="PTHR24027">
    <property type="entry name" value="CADHERIN-23"/>
    <property type="match status" value="1"/>
</dbReference>
<dbReference type="GO" id="GO:0016020">
    <property type="term" value="C:membrane"/>
    <property type="evidence" value="ECO:0007669"/>
    <property type="project" value="UniProtKB-SubCell"/>
</dbReference>
<dbReference type="PROSITE" id="PS50268">
    <property type="entry name" value="CADHERIN_2"/>
    <property type="match status" value="2"/>
</dbReference>
<proteinExistence type="predicted"/>
<keyword evidence="3 5" id="KW-0106">Calcium</keyword>
<dbReference type="InterPro" id="IPR002126">
    <property type="entry name" value="Cadherin-like_dom"/>
</dbReference>
<reference evidence="7" key="4">
    <citation type="journal article" date="2007" name="Genome Biol.">
        <title>Update of the Anopheles gambiae PEST genome assembly.</title>
        <authorList>
            <person name="Sharakhova M.V."/>
            <person name="Hammond M.P."/>
            <person name="Lobo N.F."/>
            <person name="Krzywinski J."/>
            <person name="Unger M.F."/>
            <person name="Hillenmeyer M.E."/>
            <person name="Bruggner R.V."/>
            <person name="Birney E."/>
            <person name="Collins F.H."/>
        </authorList>
    </citation>
    <scope>NUCLEOTIDE SEQUENCE</scope>
    <source>
        <strain evidence="7">PEST</strain>
    </source>
</reference>
<reference evidence="7" key="1">
    <citation type="journal article" date="2002" name="Science">
        <title>The genome sequence of the malaria mosquito Anopheles gambiae.</title>
        <authorList>
            <person name="Holt R.A."/>
            <person name="Subramanian G.M."/>
            <person name="Halpern A."/>
            <person name="Sutton G.G."/>
            <person name="Charlab R."/>
            <person name="Nusskern D.R."/>
            <person name="Wincker P."/>
            <person name="Clark A.G."/>
            <person name="Ribeiro J.M."/>
            <person name="Wides R."/>
            <person name="Salzberg S.L."/>
            <person name="Loftus B."/>
            <person name="Yandell M."/>
            <person name="Majoros W.H."/>
            <person name="Rusch D.B."/>
            <person name="Lai Z."/>
            <person name="Kraft C.L."/>
            <person name="Abril J.F."/>
            <person name="Anthouard V."/>
            <person name="Arensburger P."/>
            <person name="Atkinson P.W."/>
            <person name="Baden H."/>
            <person name="de Berardinis V."/>
            <person name="Baldwin D."/>
            <person name="Benes V."/>
            <person name="Biedler J."/>
            <person name="Blass C."/>
            <person name="Bolanos R."/>
            <person name="Boscus D."/>
            <person name="Barnstead M."/>
            <person name="Cai S."/>
            <person name="Center A."/>
            <person name="Chaturverdi K."/>
            <person name="Christophides G.K."/>
            <person name="Chrystal M.A."/>
            <person name="Clamp M."/>
            <person name="Cravchik A."/>
            <person name="Curwen V."/>
            <person name="Dana A."/>
            <person name="Delcher A."/>
            <person name="Dew I."/>
            <person name="Evans C.A."/>
            <person name="Flanigan M."/>
            <person name="Grundschober-Freimoser A."/>
            <person name="Friedli L."/>
            <person name="Gu Z."/>
            <person name="Guan P."/>
            <person name="Guigo R."/>
            <person name="Hillenmeyer M.E."/>
            <person name="Hladun S.L."/>
            <person name="Hogan J.R."/>
            <person name="Hong Y.S."/>
            <person name="Hoover J."/>
            <person name="Jaillon O."/>
            <person name="Ke Z."/>
            <person name="Kodira C."/>
            <person name="Kokoza E."/>
            <person name="Koutsos A."/>
            <person name="Letunic I."/>
            <person name="Levitsky A."/>
            <person name="Liang Y."/>
            <person name="Lin J.J."/>
            <person name="Lobo N.F."/>
            <person name="Lopez J.R."/>
            <person name="Malek J.A."/>
            <person name="McIntosh T.C."/>
            <person name="Meister S."/>
            <person name="Miller J."/>
            <person name="Mobarry C."/>
            <person name="Mongin E."/>
            <person name="Murphy S.D."/>
            <person name="O'Brochta D.A."/>
            <person name="Pfannkoch C."/>
            <person name="Qi R."/>
            <person name="Regier M.A."/>
            <person name="Remington K."/>
            <person name="Shao H."/>
            <person name="Sharakhova M.V."/>
            <person name="Sitter C.D."/>
            <person name="Shetty J."/>
            <person name="Smith T.J."/>
            <person name="Strong R."/>
            <person name="Sun J."/>
            <person name="Thomasova D."/>
            <person name="Ton L.Q."/>
            <person name="Topalis P."/>
            <person name="Tu Z."/>
            <person name="Unger M.F."/>
            <person name="Walenz B."/>
            <person name="Wang A."/>
            <person name="Wang J."/>
            <person name="Wang M."/>
            <person name="Wang X."/>
            <person name="Woodford K.J."/>
            <person name="Wortman J.R."/>
            <person name="Wu M."/>
            <person name="Yao A."/>
            <person name="Zdobnov E.M."/>
            <person name="Zhang H."/>
            <person name="Zhao Q."/>
            <person name="Zhao S."/>
            <person name="Zhu S.C."/>
            <person name="Zhimulev I."/>
            <person name="Coluzzi M."/>
            <person name="della Torre A."/>
            <person name="Roth C.W."/>
            <person name="Louis C."/>
            <person name="Kalush F."/>
            <person name="Mural R.J."/>
            <person name="Myers E.W."/>
            <person name="Adams M.D."/>
            <person name="Smith H.O."/>
            <person name="Broder S."/>
            <person name="Gardner M.J."/>
            <person name="Fraser C.M."/>
            <person name="Birney E."/>
            <person name="Bork P."/>
            <person name="Brey P.T."/>
            <person name="Venter J.C."/>
            <person name="Weissenbach J."/>
            <person name="Kafatos F.C."/>
            <person name="Collins F.H."/>
            <person name="Hoffman S.L."/>
        </authorList>
    </citation>
    <scope>NUCLEOTIDE SEQUENCE [LARGE SCALE GENOMIC DNA]</scope>
    <source>
        <strain evidence="7">PEST</strain>
    </source>
</reference>
<comment type="caution">
    <text evidence="7">The sequence shown here is derived from an EMBL/GenBank/DDBJ whole genome shotgun (WGS) entry which is preliminary data.</text>
</comment>
<dbReference type="InterPro" id="IPR039808">
    <property type="entry name" value="Cadherin"/>
</dbReference>
<comment type="subcellular location">
    <subcellularLocation>
        <location evidence="1">Membrane</location>
    </subcellularLocation>
</comment>
<dbReference type="eggNOG" id="KOG1219">
    <property type="taxonomic scope" value="Eukaryota"/>
</dbReference>
<dbReference type="SUPFAM" id="SSF49313">
    <property type="entry name" value="Cadherin-like"/>
    <property type="match status" value="2"/>
</dbReference>
<dbReference type="Gene3D" id="2.60.40.60">
    <property type="entry name" value="Cadherins"/>
    <property type="match status" value="2"/>
</dbReference>
<reference evidence="7" key="2">
    <citation type="submission" date="2002-03" db="EMBL/GenBank/DDBJ databases">
        <authorList>
            <consortium name="The Anopheles Genome Sequencing Consortium"/>
        </authorList>
    </citation>
    <scope>NUCLEOTIDE SEQUENCE</scope>
    <source>
        <strain evidence="7">PEST</strain>
    </source>
</reference>
<evidence type="ECO:0000256" key="1">
    <source>
        <dbReference type="ARBA" id="ARBA00004370"/>
    </source>
</evidence>
<protein>
    <submittedName>
        <fullName evidence="7">AGAP011527-PA</fullName>
    </submittedName>
</protein>
<dbReference type="GO" id="GO:0005509">
    <property type="term" value="F:calcium ion binding"/>
    <property type="evidence" value="ECO:0007669"/>
    <property type="project" value="UniProtKB-UniRule"/>
</dbReference>
<organism evidence="7">
    <name type="scientific">Anopheles gambiae</name>
    <name type="common">African malaria mosquito</name>
    <dbReference type="NCBI Taxonomy" id="7165"/>
    <lineage>
        <taxon>Eukaryota</taxon>
        <taxon>Metazoa</taxon>
        <taxon>Ecdysozoa</taxon>
        <taxon>Arthropoda</taxon>
        <taxon>Hexapoda</taxon>
        <taxon>Insecta</taxon>
        <taxon>Pterygota</taxon>
        <taxon>Neoptera</taxon>
        <taxon>Endopterygota</taxon>
        <taxon>Diptera</taxon>
        <taxon>Nematocera</taxon>
        <taxon>Culicoidea</taxon>
        <taxon>Culicidae</taxon>
        <taxon>Anophelinae</taxon>
        <taxon>Anopheles</taxon>
    </lineage>
</organism>
<evidence type="ECO:0000256" key="3">
    <source>
        <dbReference type="ARBA" id="ARBA00022837"/>
    </source>
</evidence>
<feature type="domain" description="Cadherin" evidence="6">
    <location>
        <begin position="95"/>
        <end position="170"/>
    </location>
</feature>
<dbReference type="EMBL" id="AAAB01008090">
    <property type="protein sequence ID" value="EAU77819.2"/>
    <property type="molecule type" value="Genomic_DNA"/>
</dbReference>
<dbReference type="Pfam" id="PF00028">
    <property type="entry name" value="Cadherin"/>
    <property type="match status" value="2"/>
</dbReference>
<keyword evidence="2" id="KW-0677">Repeat</keyword>
<name>A0A1W5C9C3_ANOGA</name>
<dbReference type="InterPro" id="IPR015919">
    <property type="entry name" value="Cadherin-like_sf"/>
</dbReference>
<evidence type="ECO:0000259" key="6">
    <source>
        <dbReference type="PROSITE" id="PS50268"/>
    </source>
</evidence>
<dbReference type="FunFam" id="2.60.40.60:FF:000100">
    <property type="entry name" value="protocadherin Fat 2"/>
    <property type="match status" value="1"/>
</dbReference>